<reference evidence="2 3" key="1">
    <citation type="submission" date="2018-10" db="EMBL/GenBank/DDBJ databases">
        <title>Ulvibacterium marinum gen. nov., sp. nov., a novel marine bacterium of the family Flavobacteriaceae, isolated from a culture of the green alga Ulva prolifera.</title>
        <authorList>
            <person name="Zhang Z."/>
        </authorList>
    </citation>
    <scope>NUCLEOTIDE SEQUENCE [LARGE SCALE GENOMIC DNA]</scope>
    <source>
        <strain evidence="2 3">CCMM003</strain>
    </source>
</reference>
<dbReference type="SUPFAM" id="SSF56112">
    <property type="entry name" value="Protein kinase-like (PK-like)"/>
    <property type="match status" value="1"/>
</dbReference>
<dbReference type="InterPro" id="IPR050249">
    <property type="entry name" value="Pseudomonas-type_ThrB"/>
</dbReference>
<evidence type="ECO:0000259" key="1">
    <source>
        <dbReference type="Pfam" id="PF01636"/>
    </source>
</evidence>
<proteinExistence type="predicted"/>
<comment type="caution">
    <text evidence="2">The sequence shown here is derived from an EMBL/GenBank/DDBJ whole genome shotgun (WGS) entry which is preliminary data.</text>
</comment>
<dbReference type="InterPro" id="IPR011009">
    <property type="entry name" value="Kinase-like_dom_sf"/>
</dbReference>
<organism evidence="2 3">
    <name type="scientific">Ulvibacterium marinum</name>
    <dbReference type="NCBI Taxonomy" id="2419782"/>
    <lineage>
        <taxon>Bacteria</taxon>
        <taxon>Pseudomonadati</taxon>
        <taxon>Bacteroidota</taxon>
        <taxon>Flavobacteriia</taxon>
        <taxon>Flavobacteriales</taxon>
        <taxon>Flavobacteriaceae</taxon>
        <taxon>Ulvibacterium</taxon>
    </lineage>
</organism>
<keyword evidence="2" id="KW-0808">Transferase</keyword>
<dbReference type="Pfam" id="PF01636">
    <property type="entry name" value="APH"/>
    <property type="match status" value="1"/>
</dbReference>
<dbReference type="PANTHER" id="PTHR21064:SF5">
    <property type="entry name" value="SLR1880 PROTEIN"/>
    <property type="match status" value="1"/>
</dbReference>
<protein>
    <submittedName>
        <fullName evidence="2">Aminoglycoside phosphotransferase family protein</fullName>
    </submittedName>
</protein>
<evidence type="ECO:0000313" key="3">
    <source>
        <dbReference type="Proteomes" id="UP000276603"/>
    </source>
</evidence>
<dbReference type="EMBL" id="RBCJ01000003">
    <property type="protein sequence ID" value="RKN79336.1"/>
    <property type="molecule type" value="Genomic_DNA"/>
</dbReference>
<gene>
    <name evidence="2" type="ORF">D7Z94_13520</name>
</gene>
<dbReference type="Gene3D" id="3.90.1200.10">
    <property type="match status" value="1"/>
</dbReference>
<feature type="domain" description="Aminoglycoside phosphotransferase" evidence="1">
    <location>
        <begin position="25"/>
        <end position="254"/>
    </location>
</feature>
<dbReference type="Proteomes" id="UP000276603">
    <property type="component" value="Unassembled WGS sequence"/>
</dbReference>
<dbReference type="GO" id="GO:0016740">
    <property type="term" value="F:transferase activity"/>
    <property type="evidence" value="ECO:0007669"/>
    <property type="project" value="UniProtKB-KW"/>
</dbReference>
<dbReference type="OrthoDB" id="526037at2"/>
<dbReference type="PANTHER" id="PTHR21064">
    <property type="entry name" value="AMINOGLYCOSIDE PHOSPHOTRANSFERASE DOMAIN-CONTAINING PROTEIN-RELATED"/>
    <property type="match status" value="1"/>
</dbReference>
<keyword evidence="3" id="KW-1185">Reference proteome</keyword>
<dbReference type="InterPro" id="IPR002575">
    <property type="entry name" value="Aminoglycoside_PTrfase"/>
</dbReference>
<name>A0A3B0C9D5_9FLAO</name>
<dbReference type="RefSeq" id="WP_120712151.1">
    <property type="nucleotide sequence ID" value="NZ_RBCJ01000003.1"/>
</dbReference>
<sequence length="360" mass="41126">MSRYSHNELNFLLENFSIAKKEYSLSPLTDGYINDTFLVKEGIAPVYILQRINHDVFPNVSGIMNNIEKAFSFLKSDDYHNISLVQTVTGQSYYSHKKEGATYWRLMTYMDNSLAHNTTENPKIAFGAGKIIGEFHRLLSPAKPESFVEIIPGFHDLNLRKKQFNESLSMRASDRQNTAKNAIAFAKNTLETLKELDHLELPLRICHNDTKLNNILFSKKTDQPLCLIDLDTLMSGFFHFDFGDAIRTIVNTAPEDEQDHDNIVFRRDLFDSFIDGLAMNGAFLTQAEIDVLPMGAVLMPFLHGIRALTDYLNGDVYYKVAYENQNLDRCLSLFDFTQKALEELDFMKDSIANRLSTVTL</sequence>
<evidence type="ECO:0000313" key="2">
    <source>
        <dbReference type="EMBL" id="RKN79336.1"/>
    </source>
</evidence>
<accession>A0A3B0C9D5</accession>
<dbReference type="AlphaFoldDB" id="A0A3B0C9D5"/>